<protein>
    <submittedName>
        <fullName evidence="2">Uncharacterized protein</fullName>
    </submittedName>
</protein>
<name>A0A1G2FJ32_9BACT</name>
<dbReference type="STRING" id="1801997.A3J64_02850"/>
<evidence type="ECO:0000256" key="1">
    <source>
        <dbReference type="SAM" id="Phobius"/>
    </source>
</evidence>
<keyword evidence="1" id="KW-1133">Transmembrane helix</keyword>
<accession>A0A1G2FJ32</accession>
<feature type="transmembrane region" description="Helical" evidence="1">
    <location>
        <begin position="322"/>
        <end position="341"/>
    </location>
</feature>
<sequence>MDLDIEILFENLKLGFGIFKNMSILSPSTEKLIRQFKSFVLAKPEPGPTIHVDYIASKVASFYEQIRKVVDYQEEHLFRKNAIDRMLRRRLIIQINHKDEMAQSLICELIRAGYLPNDAISENKIETVEKIINKYIWLIDDSSGLPPKEREKTFNWLINLASCEIEEKLAPPSKDQALADYMYETIKGRIVLRNTNLNEDEKNTQIFIAIQKALLRVDNALLNYRLLRWRYPQWSENNHEFIAQISPRLTSLKQSLANEINQPLGAKFFQISNQYNTPYLILGDVLLENPNSLDSQPENLEEPIREAYAKRYKRSKNKLRRAAVYSTLSIFITKVLMALAIEIPFDLYIIKQLIPLNLGINILFPPVLMFLIVVSIRPPKEENAQKVVLEVMKIIYQTKTREEYEIKLARKRNWLLRMVIHLFYLITFLITFGLIIWGLLKLRFTWLSMVIFLVFISLICFAGLRIRQRSKELSVEKEKESGWVFWIELFSLPLVRVGKWLSHQWAKFNIIIIIFNLILEVPFQIFVEFLENWRHFLKEKKEEIQ</sequence>
<gene>
    <name evidence="2" type="ORF">A3J64_02850</name>
</gene>
<evidence type="ECO:0000313" key="3">
    <source>
        <dbReference type="Proteomes" id="UP000177061"/>
    </source>
</evidence>
<feature type="transmembrane region" description="Helical" evidence="1">
    <location>
        <begin position="353"/>
        <end position="376"/>
    </location>
</feature>
<feature type="transmembrane region" description="Helical" evidence="1">
    <location>
        <begin position="414"/>
        <end position="440"/>
    </location>
</feature>
<dbReference type="EMBL" id="MHNB01000001">
    <property type="protein sequence ID" value="OGZ37660.1"/>
    <property type="molecule type" value="Genomic_DNA"/>
</dbReference>
<proteinExistence type="predicted"/>
<keyword evidence="1" id="KW-0812">Transmembrane</keyword>
<comment type="caution">
    <text evidence="2">The sequence shown here is derived from an EMBL/GenBank/DDBJ whole genome shotgun (WGS) entry which is preliminary data.</text>
</comment>
<evidence type="ECO:0000313" key="2">
    <source>
        <dbReference type="EMBL" id="OGZ37660.1"/>
    </source>
</evidence>
<dbReference type="Proteomes" id="UP000177061">
    <property type="component" value="Unassembled WGS sequence"/>
</dbReference>
<feature type="transmembrane region" description="Helical" evidence="1">
    <location>
        <begin position="446"/>
        <end position="464"/>
    </location>
</feature>
<organism evidence="2 3">
    <name type="scientific">Candidatus Portnoybacteria bacterium RIFCSPHIGHO2_12_FULL_38_9</name>
    <dbReference type="NCBI Taxonomy" id="1801997"/>
    <lineage>
        <taxon>Bacteria</taxon>
        <taxon>Candidatus Portnoyibacteriota</taxon>
    </lineage>
</organism>
<keyword evidence="1" id="KW-0472">Membrane</keyword>
<reference evidence="2 3" key="1">
    <citation type="journal article" date="2016" name="Nat. Commun.">
        <title>Thousands of microbial genomes shed light on interconnected biogeochemical processes in an aquifer system.</title>
        <authorList>
            <person name="Anantharaman K."/>
            <person name="Brown C.T."/>
            <person name="Hug L.A."/>
            <person name="Sharon I."/>
            <person name="Castelle C.J."/>
            <person name="Probst A.J."/>
            <person name="Thomas B.C."/>
            <person name="Singh A."/>
            <person name="Wilkins M.J."/>
            <person name="Karaoz U."/>
            <person name="Brodie E.L."/>
            <person name="Williams K.H."/>
            <person name="Hubbard S.S."/>
            <person name="Banfield J.F."/>
        </authorList>
    </citation>
    <scope>NUCLEOTIDE SEQUENCE [LARGE SCALE GENOMIC DNA]</scope>
</reference>
<feature type="transmembrane region" description="Helical" evidence="1">
    <location>
        <begin position="508"/>
        <end position="530"/>
    </location>
</feature>
<dbReference type="AlphaFoldDB" id="A0A1G2FJ32"/>